<keyword evidence="5" id="KW-1185">Reference proteome</keyword>
<name>A0AAV9ULR7_9PEZI</name>
<proteinExistence type="predicted"/>
<dbReference type="PROSITE" id="PS50837">
    <property type="entry name" value="NACHT"/>
    <property type="match status" value="1"/>
</dbReference>
<evidence type="ECO:0000256" key="2">
    <source>
        <dbReference type="SAM" id="MobiDB-lite"/>
    </source>
</evidence>
<comment type="caution">
    <text evidence="4">The sequence shown here is derived from an EMBL/GenBank/DDBJ whole genome shotgun (WGS) entry which is preliminary data.</text>
</comment>
<evidence type="ECO:0000313" key="5">
    <source>
        <dbReference type="Proteomes" id="UP001373714"/>
    </source>
</evidence>
<dbReference type="GO" id="GO:0009116">
    <property type="term" value="P:nucleoside metabolic process"/>
    <property type="evidence" value="ECO:0007669"/>
    <property type="project" value="InterPro"/>
</dbReference>
<evidence type="ECO:0000259" key="3">
    <source>
        <dbReference type="PROSITE" id="PS50837"/>
    </source>
</evidence>
<dbReference type="InterPro" id="IPR002110">
    <property type="entry name" value="Ankyrin_rpt"/>
</dbReference>
<dbReference type="InterPro" id="IPR053137">
    <property type="entry name" value="NLR-like"/>
</dbReference>
<evidence type="ECO:0000313" key="4">
    <source>
        <dbReference type="EMBL" id="KAK6342187.1"/>
    </source>
</evidence>
<dbReference type="SUPFAM" id="SSF48403">
    <property type="entry name" value="Ankyrin repeat"/>
    <property type="match status" value="2"/>
</dbReference>
<dbReference type="SUPFAM" id="SSF53167">
    <property type="entry name" value="Purine and uridine phosphorylases"/>
    <property type="match status" value="1"/>
</dbReference>
<accession>A0AAV9ULR7</accession>
<dbReference type="Gene3D" id="3.40.50.300">
    <property type="entry name" value="P-loop containing nucleotide triphosphate hydrolases"/>
    <property type="match status" value="1"/>
</dbReference>
<dbReference type="Pfam" id="PF24883">
    <property type="entry name" value="NPHP3_N"/>
    <property type="match status" value="1"/>
</dbReference>
<dbReference type="Gene3D" id="3.40.50.1580">
    <property type="entry name" value="Nucleoside phosphorylase domain"/>
    <property type="match status" value="2"/>
</dbReference>
<dbReference type="GO" id="GO:0003824">
    <property type="term" value="F:catalytic activity"/>
    <property type="evidence" value="ECO:0007669"/>
    <property type="project" value="InterPro"/>
</dbReference>
<dbReference type="PANTHER" id="PTHR46082">
    <property type="entry name" value="ATP/GTP-BINDING PROTEIN-RELATED"/>
    <property type="match status" value="1"/>
</dbReference>
<dbReference type="SUPFAM" id="SSF52540">
    <property type="entry name" value="P-loop containing nucleoside triphosphate hydrolases"/>
    <property type="match status" value="1"/>
</dbReference>
<protein>
    <recommendedName>
        <fullName evidence="3">NACHT domain-containing protein</fullName>
    </recommendedName>
</protein>
<dbReference type="InterPro" id="IPR036770">
    <property type="entry name" value="Ankyrin_rpt-contain_sf"/>
</dbReference>
<gene>
    <name evidence="4" type="ORF">TWF730_001666</name>
</gene>
<dbReference type="InterPro" id="IPR035994">
    <property type="entry name" value="Nucleoside_phosphorylase_sf"/>
</dbReference>
<dbReference type="InterPro" id="IPR027417">
    <property type="entry name" value="P-loop_NTPase"/>
</dbReference>
<sequence>MSKRKRYTTCTDDEEDNRSTAHRSSAASSSQRVYTIGWICALPIEMAAARLMLDDIHPDYIPNGPEDDNAYIFGEIGGHYIVIACLPKGIGGGVPTKHDIRLGDVVVGIPTGKFPGVVQYDRGKSIAGDRFEQTGVLYRPHRELLNAVSKLHAFHLCEDSRILALVAEAMEKRPATRTRFSRPGQEDILFQAEYDHLSGVTCERCDREKVVIRANRQSCSPEIHYGLIASGNRVMKYGVARDLLAEKMDIYCFEMEAAGLADVVECLVIRGICDYCDSHKNKDWQGYAAATAAAYAKELLLNIPTPTTKSTYPGRCGLEGSAHSPDSIEFSEDYKKRVLRSLSFPQMDSRRNNISPAHQNTCEWIIKTPEFQYWSYQDAVKTEVFNGVLWIKGKPGVGKSTLMKHILSSCARTFPKHTVAAYFFNARGTTLEKSRLGMLRSLLYQLLDSDPKAYDRFVPYFVDKEKKHGRSLEWCEGGLESILMDLIPSFGQPVVFLVDALDECDESEVRKVISFFELLSSKATSASENLQLLRICLSSRHYPAIIMVKRLDLIVEKRYEHDKDIATYVRDKLRLKRLDQDMEFEIRQKSGGVFLWVVFVVDMLNRALDEGDVQAARNTLHEVPNDLEDIFHTLLNKDRNKSRAILMLLLVLFAKEQLSPEEFYYAVLSGSEPKSLGPRESSIITDRIIKRYITSSSRGLIEMTSSYKCHVQFIHETVNDFLVRNARLQKLDPTLEPDVVSAGHERVALCCLEYLKMYAGYTPAGSLTVLGGAVGEQSDQKFPFLKYSAFCLFYHAERAPQPAQEAFIKYLQECPRIIKILNVMYTMGSRRIAYSRIMEDTKCTEMGLLCILSLWRCPRLIRVLLRGPDIDIDSGGGWYNTALAAAAMTTTYWEDETNEVIQLLISAGAEVNAQGGFFGNALQAAIAMSGLRSYNGNMKSGSNQILYVVQTLLGYGADVNAQGGFFGNALQAAAVAAGGRKYSLGIKAKVIQLLLDAGADVNAQGGYFGNALQGAAATAGLWGSEMAQIIQMLLGAGANVNTDGGEYGNALQAAAANWVCEGAEDDLFDLADPVHATRDDYGAGLWRSTGSRGVKQYYNLLRDMACVLIDNIYFRFRTIKDLVSGISGSDGPSKMDHRVDSKTVEGVVRIILSAGADVHAKGGCYGSALQAAVIGAAAGNFLEDSDNTVVIRALLDAGADVNEQCGPYGNALQAAICTDVRLPFMYLFDNRLRVARLEYKITHSVVSTLLKYGADVNGPGGHYKNAVDAALRTGCQRLEQNPTDPTHVFELLNLLHDFGAADAAQAIDELTEYASMAGLSAQDASSPGLLSDDSDIYCPEDLDELVYTDQNIDYDSDLESWWL</sequence>
<dbReference type="Proteomes" id="UP001373714">
    <property type="component" value="Unassembled WGS sequence"/>
</dbReference>
<dbReference type="Gene3D" id="1.25.40.20">
    <property type="entry name" value="Ankyrin repeat-containing domain"/>
    <property type="match status" value="2"/>
</dbReference>
<organism evidence="4 5">
    <name type="scientific">Orbilia blumenaviensis</name>
    <dbReference type="NCBI Taxonomy" id="1796055"/>
    <lineage>
        <taxon>Eukaryota</taxon>
        <taxon>Fungi</taxon>
        <taxon>Dikarya</taxon>
        <taxon>Ascomycota</taxon>
        <taxon>Pezizomycotina</taxon>
        <taxon>Orbiliomycetes</taxon>
        <taxon>Orbiliales</taxon>
        <taxon>Orbiliaceae</taxon>
        <taxon>Orbilia</taxon>
    </lineage>
</organism>
<feature type="domain" description="NACHT" evidence="3">
    <location>
        <begin position="387"/>
        <end position="503"/>
    </location>
</feature>
<reference evidence="4 5" key="1">
    <citation type="submission" date="2019-10" db="EMBL/GenBank/DDBJ databases">
        <authorList>
            <person name="Palmer J.M."/>
        </authorList>
    </citation>
    <scope>NUCLEOTIDE SEQUENCE [LARGE SCALE GENOMIC DNA]</scope>
    <source>
        <strain evidence="4 5">TWF730</strain>
    </source>
</reference>
<dbReference type="EMBL" id="JAVHNS010000010">
    <property type="protein sequence ID" value="KAK6342187.1"/>
    <property type="molecule type" value="Genomic_DNA"/>
</dbReference>
<dbReference type="InterPro" id="IPR056884">
    <property type="entry name" value="NPHP3-like_N"/>
</dbReference>
<dbReference type="SMART" id="SM00248">
    <property type="entry name" value="ANK"/>
    <property type="match status" value="5"/>
</dbReference>
<dbReference type="InterPro" id="IPR007111">
    <property type="entry name" value="NACHT_NTPase"/>
</dbReference>
<evidence type="ECO:0000256" key="1">
    <source>
        <dbReference type="ARBA" id="ARBA00022737"/>
    </source>
</evidence>
<feature type="region of interest" description="Disordered" evidence="2">
    <location>
        <begin position="1"/>
        <end position="26"/>
    </location>
</feature>
<keyword evidence="1" id="KW-0677">Repeat</keyword>
<dbReference type="PANTHER" id="PTHR46082:SF11">
    <property type="entry name" value="AAA+ ATPASE DOMAIN-CONTAINING PROTEIN-RELATED"/>
    <property type="match status" value="1"/>
</dbReference>